<evidence type="ECO:0000313" key="1">
    <source>
        <dbReference type="EMBL" id="MFC6953713.1"/>
    </source>
</evidence>
<evidence type="ECO:0008006" key="3">
    <source>
        <dbReference type="Google" id="ProtNLM"/>
    </source>
</evidence>
<sequence>MSRRAFHRRRRRTVVVAVGRDRTLYAYDRRIAGRTLRFRQTPEDGVVRAGGSRWRVATGDALDGPYAGKRLASAADGSQLYWAAWLQFHPDTTVYGID</sequence>
<protein>
    <recommendedName>
        <fullName evidence="3">DUF3179 domain-containing protein</fullName>
    </recommendedName>
</protein>
<dbReference type="RefSeq" id="WP_336350666.1">
    <property type="nucleotide sequence ID" value="NZ_JAZAQL010000002.1"/>
</dbReference>
<keyword evidence="2" id="KW-1185">Reference proteome</keyword>
<accession>A0ABD5VGV0</accession>
<dbReference type="EMBL" id="JBHSXN010000002">
    <property type="protein sequence ID" value="MFC6953713.1"/>
    <property type="molecule type" value="Genomic_DNA"/>
</dbReference>
<gene>
    <name evidence="1" type="ORF">ACFQGB_12640</name>
</gene>
<dbReference type="AlphaFoldDB" id="A0ABD5VGV0"/>
<name>A0ABD5VGV0_9EURY</name>
<comment type="caution">
    <text evidence="1">The sequence shown here is derived from an EMBL/GenBank/DDBJ whole genome shotgun (WGS) entry which is preliminary data.</text>
</comment>
<proteinExistence type="predicted"/>
<organism evidence="1 2">
    <name type="scientific">Halorubellus litoreus</name>
    <dbReference type="NCBI Taxonomy" id="755308"/>
    <lineage>
        <taxon>Archaea</taxon>
        <taxon>Methanobacteriati</taxon>
        <taxon>Methanobacteriota</taxon>
        <taxon>Stenosarchaea group</taxon>
        <taxon>Halobacteria</taxon>
        <taxon>Halobacteriales</taxon>
        <taxon>Halorubellaceae</taxon>
        <taxon>Halorubellus</taxon>
    </lineage>
</organism>
<reference evidence="1 2" key="1">
    <citation type="journal article" date="2019" name="Int. J. Syst. Evol. Microbiol.">
        <title>The Global Catalogue of Microorganisms (GCM) 10K type strain sequencing project: providing services to taxonomists for standard genome sequencing and annotation.</title>
        <authorList>
            <consortium name="The Broad Institute Genomics Platform"/>
            <consortium name="The Broad Institute Genome Sequencing Center for Infectious Disease"/>
            <person name="Wu L."/>
            <person name="Ma J."/>
        </authorList>
    </citation>
    <scope>NUCLEOTIDE SEQUENCE [LARGE SCALE GENOMIC DNA]</scope>
    <source>
        <strain evidence="1 2">GX26</strain>
    </source>
</reference>
<evidence type="ECO:0000313" key="2">
    <source>
        <dbReference type="Proteomes" id="UP001596395"/>
    </source>
</evidence>
<dbReference type="Proteomes" id="UP001596395">
    <property type="component" value="Unassembled WGS sequence"/>
</dbReference>